<dbReference type="Proteomes" id="UP000036771">
    <property type="component" value="Unassembled WGS sequence"/>
</dbReference>
<dbReference type="STRING" id="1629334.Cva_01633"/>
<dbReference type="EMBL" id="BBVC01000107">
    <property type="protein sequence ID" value="GAO98963.1"/>
    <property type="molecule type" value="Genomic_DNA"/>
</dbReference>
<sequence>MCPQRFNPKHIAEYKRELGSYGYAGQYQQRPSPADGGIFKKSWFPWWKSPEVPPLYGVVQSWDTAYSEKPTSDYSACTTWGLWKDNHDVDNMVLLGIWRGRVEYHELLKRAKRLHFDYRDTDKEKNPALKGREVHICLIEATGFGDQLIRDLTVAGIAPTPYHPKKHGDKIRRAHLVSPLIEDGRVWLPAQPPHYTTLLPFAQELEHYAILFPRSDSRDVIDTLTQALIHLRNGFNIGLKEDQEDDDPLPPTKPMKAY</sequence>
<organism evidence="3 4">
    <name type="scientific">Caedimonas varicaedens</name>
    <dbReference type="NCBI Taxonomy" id="1629334"/>
    <lineage>
        <taxon>Bacteria</taxon>
        <taxon>Pseudomonadati</taxon>
        <taxon>Pseudomonadota</taxon>
        <taxon>Alphaproteobacteria</taxon>
        <taxon>Holosporales</taxon>
        <taxon>Caedimonadaceae</taxon>
        <taxon>Caedimonas</taxon>
    </lineage>
</organism>
<gene>
    <name evidence="3" type="ORF">Cva_01633</name>
</gene>
<proteinExistence type="predicted"/>
<evidence type="ECO:0000313" key="3">
    <source>
        <dbReference type="EMBL" id="GAO98963.1"/>
    </source>
</evidence>
<dbReference type="AlphaFoldDB" id="A0A0K8MFJ5"/>
<evidence type="ECO:0000259" key="2">
    <source>
        <dbReference type="Pfam" id="PF17289"/>
    </source>
</evidence>
<accession>A0A0K8MFJ5</accession>
<evidence type="ECO:0000256" key="1">
    <source>
        <dbReference type="ARBA" id="ARBA00022612"/>
    </source>
</evidence>
<dbReference type="InterPro" id="IPR035421">
    <property type="entry name" value="Terminase_6C"/>
</dbReference>
<keyword evidence="4" id="KW-1185">Reference proteome</keyword>
<evidence type="ECO:0000313" key="4">
    <source>
        <dbReference type="Proteomes" id="UP000036771"/>
    </source>
</evidence>
<dbReference type="Gene3D" id="3.30.420.240">
    <property type="match status" value="1"/>
</dbReference>
<feature type="domain" description="Terminase large subunit gp17-like C-terminal" evidence="2">
    <location>
        <begin position="62"/>
        <end position="230"/>
    </location>
</feature>
<comment type="caution">
    <text evidence="3">The sequence shown here is derived from an EMBL/GenBank/DDBJ whole genome shotgun (WGS) entry which is preliminary data.</text>
</comment>
<keyword evidence="1" id="KW-1188">Viral release from host cell</keyword>
<name>A0A0K8MFJ5_9PROT</name>
<protein>
    <submittedName>
        <fullName evidence="3">Terminase-like family protein</fullName>
    </submittedName>
</protein>
<reference evidence="3 4" key="1">
    <citation type="submission" date="2015-03" db="EMBL/GenBank/DDBJ databases">
        <title>Caedibacter varicaedens, whole genome shotgun sequence.</title>
        <authorList>
            <person name="Suzuki H."/>
            <person name="Dapper A.L."/>
            <person name="Gibson A.K."/>
            <person name="Jackson C."/>
            <person name="Lee H."/>
            <person name="Pejaver V.R."/>
            <person name="Doak T."/>
            <person name="Lynch M."/>
        </authorList>
    </citation>
    <scope>NUCLEOTIDE SEQUENCE [LARGE SCALE GENOMIC DNA]</scope>
</reference>
<dbReference type="Pfam" id="PF17289">
    <property type="entry name" value="Terminase_6C"/>
    <property type="match status" value="1"/>
</dbReference>